<evidence type="ECO:0000256" key="2">
    <source>
        <dbReference type="SAM" id="SignalP"/>
    </source>
</evidence>
<feature type="signal peptide" evidence="2">
    <location>
        <begin position="1"/>
        <end position="22"/>
    </location>
</feature>
<evidence type="ECO:0000313" key="5">
    <source>
        <dbReference type="Proteomes" id="UP001429100"/>
    </source>
</evidence>
<dbReference type="VEuPathDB" id="CryptoDB:GY17_00001007"/>
<organism evidence="3">
    <name type="scientific">Cryptosporidium hominis</name>
    <dbReference type="NCBI Taxonomy" id="237895"/>
    <lineage>
        <taxon>Eukaryota</taxon>
        <taxon>Sar</taxon>
        <taxon>Alveolata</taxon>
        <taxon>Apicomplexa</taxon>
        <taxon>Conoidasida</taxon>
        <taxon>Coccidia</taxon>
        <taxon>Eucoccidiorida</taxon>
        <taxon>Eimeriorina</taxon>
        <taxon>Cryptosporidiidae</taxon>
        <taxon>Cryptosporidium</taxon>
    </lineage>
</organism>
<reference evidence="4 5" key="1">
    <citation type="submission" date="2014-11" db="EMBL/GenBank/DDBJ databases">
        <title>Comparative genomic analysis of Cryptosporidium hominis reveals occurrence of genetic recombination in virulent subtypes.</title>
        <authorList>
            <person name="Guo Y."/>
            <person name="Tang K."/>
            <person name="Frace M."/>
            <person name="Li N."/>
            <person name="Roellig D.M."/>
            <person name="Sammons S."/>
            <person name="Knipe K."/>
            <person name="Rowe L."/>
            <person name="Feng Y."/>
            <person name="Xiao L."/>
        </authorList>
    </citation>
    <scope>NUCLEOTIDE SEQUENCE [LARGE SCALE GENOMIC DNA]</scope>
    <source>
        <strain evidence="4">30976</strain>
    </source>
</reference>
<feature type="chain" id="PRO_5006627507" evidence="2">
    <location>
        <begin position="23"/>
        <end position="434"/>
    </location>
</feature>
<protein>
    <submittedName>
        <fullName evidence="3">Uncharacterized protein</fullName>
    </submittedName>
</protein>
<dbReference type="VEuPathDB" id="CryptoDB:CHUDEA1_120"/>
<sequence>MLKLSFFLALLIIYFCINYSFGASNQSKSDEDHLKNSVLLQATALKNLWALLSLIVNLTECSNIYGIDRMLFCSPSVGYYLEMTQKSLIEKSKQLSDKEREIIVRAKYSPDLKELFDEVNAIIDDCLKKRLKTEAAVALKDQLLGLITKIYRQMVYFDFSILLPNHTNEDAFHLFQEFSSASGFTVTKLVLATTSKTLNENNNTPKEDHHRKSRRNRQSSAPKLLNQQELNEANKAADLNAHLMLGCCTDGTCGALEGKAKSKVKSKKKGGGRKKLKEVALDTPDLEEKSDEIDHKNLDQDLAQSIEIVNQIVHFLGLIAEIEEKLISRENDFQTIVTKIFEIDSATINRGLKERLAKLPVNMKIQSSSIKNLLALKSEYNENIKKMAEPLINRNGENLTVNLPCNKKPKGKCVHCSHCSSTKLSEDDEIHSVD</sequence>
<dbReference type="EMBL" id="LN877947">
    <property type="protein sequence ID" value="CUV03952.1"/>
    <property type="molecule type" value="Genomic_DNA"/>
</dbReference>
<dbReference type="EMBL" id="JTAI01000044">
    <property type="protein sequence ID" value="PPS96936.1"/>
    <property type="molecule type" value="Genomic_DNA"/>
</dbReference>
<dbReference type="VEuPathDB" id="CryptoDB:ChTU502y2012_302g0050"/>
<feature type="region of interest" description="Disordered" evidence="1">
    <location>
        <begin position="196"/>
        <end position="224"/>
    </location>
</feature>
<reference evidence="4 5" key="3">
    <citation type="submission" date="2017-10" db="EMBL/GenBank/DDBJ databases">
        <title>Consistent, comparative and evidence-based genome annotation and re-annotation for the closely-related species, Cryptosporidium parvum, C. hominis and C. tyzzeri.</title>
        <authorList>
            <person name="Baptista R.P."/>
            <person name="Li Y."/>
            <person name="Sateriale A."/>
            <person name="Striepen B."/>
            <person name="Kissinger J.C."/>
        </authorList>
    </citation>
    <scope>NUCLEOTIDE SEQUENCE [LARGE SCALE GENOMIC DNA]</scope>
    <source>
        <strain evidence="4">30976</strain>
    </source>
</reference>
<dbReference type="Proteomes" id="UP001429100">
    <property type="component" value="Unassembled WGS sequence"/>
</dbReference>
<dbReference type="VEuPathDB" id="CryptoDB:Chro.10021"/>
<reference evidence="3" key="2">
    <citation type="submission" date="2015-08" db="EMBL/GenBank/DDBJ databases">
        <authorList>
            <person name="Babu N.S."/>
            <person name="Beckwith C.J."/>
            <person name="Beseler K.G."/>
            <person name="Brison A."/>
            <person name="Carone J.V."/>
            <person name="Caskin T.P."/>
            <person name="Diamond M."/>
            <person name="Durham M.E."/>
            <person name="Foxe J.M."/>
            <person name="Go M."/>
            <person name="Henderson B.A."/>
            <person name="Jones I.B."/>
            <person name="McGettigan J.A."/>
            <person name="Micheletti S.J."/>
            <person name="Nasrallah M.E."/>
            <person name="Ortiz D."/>
            <person name="Piller C.R."/>
            <person name="Privatt S.R."/>
            <person name="Schneider S.L."/>
            <person name="Sharp S."/>
            <person name="Smith T.C."/>
            <person name="Stanton J.D."/>
            <person name="Ullery H.E."/>
            <person name="Wilson R.J."/>
            <person name="Serrano M.G."/>
            <person name="Buck G."/>
            <person name="Lee V."/>
            <person name="Wang Y."/>
            <person name="Carvalho R."/>
            <person name="Voegtly L."/>
            <person name="Shi R."/>
            <person name="Duckworth R."/>
            <person name="Johnson A."/>
            <person name="Loviza R."/>
            <person name="Walstead R."/>
            <person name="Shah Z."/>
            <person name="Kiflezghi M."/>
            <person name="Wade K."/>
            <person name="Ball S.L."/>
            <person name="Bradley K.W."/>
            <person name="Asai D.J."/>
            <person name="Bowman C.A."/>
            <person name="Russell D.A."/>
            <person name="Pope W.H."/>
            <person name="Jacobs-Sera D."/>
            <person name="Hendrix R.W."/>
            <person name="Hatfull G.F."/>
        </authorList>
    </citation>
    <scope>NUCLEOTIDE SEQUENCE [LARGE SCALE GENOMIC DNA]</scope>
</reference>
<name>A0A0S4T9Q3_CRYHO</name>
<proteinExistence type="predicted"/>
<evidence type="ECO:0000313" key="4">
    <source>
        <dbReference type="EMBL" id="PPS96936.1"/>
    </source>
</evidence>
<keyword evidence="2" id="KW-0732">Signal</keyword>
<gene>
    <name evidence="3" type="ORF">CHUDEA1_120</name>
    <name evidence="4" type="ORF">GY17_00001007</name>
</gene>
<keyword evidence="5" id="KW-1185">Reference proteome</keyword>
<accession>A0A0S4T9Q3</accession>
<evidence type="ECO:0000256" key="1">
    <source>
        <dbReference type="SAM" id="MobiDB-lite"/>
    </source>
</evidence>
<dbReference type="AlphaFoldDB" id="A0A0S4T9Q3"/>
<evidence type="ECO:0000313" key="3">
    <source>
        <dbReference type="EMBL" id="CUV03952.1"/>
    </source>
</evidence>
<dbReference type="Proteomes" id="UP000199752">
    <property type="component" value="Chromosome 1"/>
</dbReference>